<dbReference type="Proteomes" id="UP000183832">
    <property type="component" value="Unassembled WGS sequence"/>
</dbReference>
<sequence>MEESSVNNCFQQRWANVPFNSIDCLTDMSMSVSQSVIFSCLVNSALNGFAFELLRANIYSDKVH</sequence>
<proteinExistence type="predicted"/>
<keyword evidence="2" id="KW-1185">Reference proteome</keyword>
<reference evidence="1 2" key="1">
    <citation type="submission" date="2015-04" db="EMBL/GenBank/DDBJ databases">
        <authorList>
            <person name="Syromyatnikov M.Y."/>
            <person name="Popov V.N."/>
        </authorList>
    </citation>
    <scope>NUCLEOTIDE SEQUENCE [LARGE SCALE GENOMIC DNA]</scope>
</reference>
<gene>
    <name evidence="1" type="ORF">CLUMA_CG002434</name>
</gene>
<accession>A0A1J1HM01</accession>
<protein>
    <submittedName>
        <fullName evidence="1">CLUMA_CG002434, isoform A</fullName>
    </submittedName>
</protein>
<name>A0A1J1HM01_9DIPT</name>
<dbReference type="EMBL" id="CVRI01000009">
    <property type="protein sequence ID" value="CRK88570.1"/>
    <property type="molecule type" value="Genomic_DNA"/>
</dbReference>
<evidence type="ECO:0000313" key="2">
    <source>
        <dbReference type="Proteomes" id="UP000183832"/>
    </source>
</evidence>
<dbReference type="AlphaFoldDB" id="A0A1J1HM01"/>
<organism evidence="1 2">
    <name type="scientific">Clunio marinus</name>
    <dbReference type="NCBI Taxonomy" id="568069"/>
    <lineage>
        <taxon>Eukaryota</taxon>
        <taxon>Metazoa</taxon>
        <taxon>Ecdysozoa</taxon>
        <taxon>Arthropoda</taxon>
        <taxon>Hexapoda</taxon>
        <taxon>Insecta</taxon>
        <taxon>Pterygota</taxon>
        <taxon>Neoptera</taxon>
        <taxon>Endopterygota</taxon>
        <taxon>Diptera</taxon>
        <taxon>Nematocera</taxon>
        <taxon>Chironomoidea</taxon>
        <taxon>Chironomidae</taxon>
        <taxon>Clunio</taxon>
    </lineage>
</organism>
<evidence type="ECO:0000313" key="1">
    <source>
        <dbReference type="EMBL" id="CRK88570.1"/>
    </source>
</evidence>